<reference evidence="1 2" key="1">
    <citation type="submission" date="2019-11" db="EMBL/GenBank/DDBJ databases">
        <title>Draft genome sequence of Paludibacterium sp. dN18-1.</title>
        <authorList>
            <person name="Im W.-T."/>
        </authorList>
    </citation>
    <scope>NUCLEOTIDE SEQUENCE [LARGE SCALE GENOMIC DNA]</scope>
    <source>
        <strain evidence="2">dN 18-1</strain>
    </source>
</reference>
<evidence type="ECO:0000313" key="2">
    <source>
        <dbReference type="Proteomes" id="UP000446658"/>
    </source>
</evidence>
<gene>
    <name evidence="1" type="ORF">GKE73_11095</name>
</gene>
<comment type="caution">
    <text evidence="1">The sequence shown here is derived from an EMBL/GenBank/DDBJ whole genome shotgun (WGS) entry which is preliminary data.</text>
</comment>
<proteinExistence type="predicted"/>
<dbReference type="AlphaFoldDB" id="A0A844GE13"/>
<accession>A0A844GE13</accession>
<dbReference type="EMBL" id="WLYX01000001">
    <property type="protein sequence ID" value="MTD33458.1"/>
    <property type="molecule type" value="Genomic_DNA"/>
</dbReference>
<dbReference type="Proteomes" id="UP000446658">
    <property type="component" value="Unassembled WGS sequence"/>
</dbReference>
<organism evidence="1 2">
    <name type="scientific">Paludibacterium denitrificans</name>
    <dbReference type="NCBI Taxonomy" id="2675226"/>
    <lineage>
        <taxon>Bacteria</taxon>
        <taxon>Pseudomonadati</taxon>
        <taxon>Pseudomonadota</taxon>
        <taxon>Betaproteobacteria</taxon>
        <taxon>Neisseriales</taxon>
        <taxon>Chromobacteriaceae</taxon>
        <taxon>Paludibacterium</taxon>
    </lineage>
</organism>
<evidence type="ECO:0000313" key="1">
    <source>
        <dbReference type="EMBL" id="MTD33458.1"/>
    </source>
</evidence>
<dbReference type="RefSeq" id="WP_230370389.1">
    <property type="nucleotide sequence ID" value="NZ_WLYX01000001.1"/>
</dbReference>
<name>A0A844GE13_9NEIS</name>
<protein>
    <submittedName>
        <fullName evidence="1">Uncharacterized protein</fullName>
    </submittedName>
</protein>
<keyword evidence="2" id="KW-1185">Reference proteome</keyword>
<sequence>MEISQLKPGHTVLEHKECGEQVHYEVVSIRRVGRMFEVTFKSVMGLASALYPANAFIPVAA</sequence>